<evidence type="ECO:0000313" key="3">
    <source>
        <dbReference type="Proteomes" id="UP000766986"/>
    </source>
</evidence>
<dbReference type="EMBL" id="JACLYZ010000055">
    <property type="protein sequence ID" value="MBM6736355.1"/>
    <property type="molecule type" value="Genomic_DNA"/>
</dbReference>
<keyword evidence="1" id="KW-1133">Transmembrane helix</keyword>
<organism evidence="2 3">
    <name type="scientific">Mediterranea massiliensis</name>
    <dbReference type="NCBI Taxonomy" id="1841865"/>
    <lineage>
        <taxon>Bacteria</taxon>
        <taxon>Pseudomonadati</taxon>
        <taxon>Bacteroidota</taxon>
        <taxon>Bacteroidia</taxon>
        <taxon>Bacteroidales</taxon>
        <taxon>Bacteroidaceae</taxon>
        <taxon>Mediterranea</taxon>
    </lineage>
</organism>
<gene>
    <name evidence="2" type="ORF">H7U35_14235</name>
</gene>
<keyword evidence="3" id="KW-1185">Reference proteome</keyword>
<comment type="caution">
    <text evidence="2">The sequence shown here is derived from an EMBL/GenBank/DDBJ whole genome shotgun (WGS) entry which is preliminary data.</text>
</comment>
<keyword evidence="1" id="KW-0472">Membrane</keyword>
<reference evidence="2 3" key="1">
    <citation type="journal article" date="2021" name="Sci. Rep.">
        <title>The distribution of antibiotic resistance genes in chicken gut microbiota commensals.</title>
        <authorList>
            <person name="Juricova H."/>
            <person name="Matiasovicova J."/>
            <person name="Kubasova T."/>
            <person name="Cejkova D."/>
            <person name="Rychlik I."/>
        </authorList>
    </citation>
    <scope>NUCLEOTIDE SEQUENCE [LARGE SCALE GENOMIC DNA]</scope>
    <source>
        <strain evidence="2 3">An772</strain>
    </source>
</reference>
<sequence>MKDLVKHKIAKEIYADGKAFLWGCLVSLLTLCIVMLCDWLECLNDDYKVLWCVFFYGSPFFAIMIRYMIIAYKWVIKWK</sequence>
<dbReference type="Proteomes" id="UP000766986">
    <property type="component" value="Unassembled WGS sequence"/>
</dbReference>
<evidence type="ECO:0000256" key="1">
    <source>
        <dbReference type="SAM" id="Phobius"/>
    </source>
</evidence>
<feature type="transmembrane region" description="Helical" evidence="1">
    <location>
        <begin position="53"/>
        <end position="75"/>
    </location>
</feature>
<name>A0ABS2E400_9BACT</name>
<keyword evidence="1" id="KW-0812">Transmembrane</keyword>
<protein>
    <submittedName>
        <fullName evidence="2">Uncharacterized protein</fullName>
    </submittedName>
</protein>
<evidence type="ECO:0000313" key="2">
    <source>
        <dbReference type="EMBL" id="MBM6736355.1"/>
    </source>
</evidence>
<accession>A0ABS2E400</accession>
<proteinExistence type="predicted"/>
<dbReference type="RefSeq" id="WP_024993187.1">
    <property type="nucleotide sequence ID" value="NZ_JACLYZ010000055.1"/>
</dbReference>
<feature type="transmembrane region" description="Helical" evidence="1">
    <location>
        <begin position="20"/>
        <end position="41"/>
    </location>
</feature>